<dbReference type="InterPro" id="IPR050129">
    <property type="entry name" value="Zn_alcohol_dh"/>
</dbReference>
<dbReference type="Pfam" id="PF08240">
    <property type="entry name" value="ADH_N"/>
    <property type="match status" value="1"/>
</dbReference>
<dbReference type="SMART" id="SM00829">
    <property type="entry name" value="PKS_ER"/>
    <property type="match status" value="1"/>
</dbReference>
<evidence type="ECO:0000256" key="1">
    <source>
        <dbReference type="ARBA" id="ARBA00022723"/>
    </source>
</evidence>
<feature type="domain" description="Enoyl reductase (ER)" evidence="5">
    <location>
        <begin position="10"/>
        <end position="341"/>
    </location>
</feature>
<evidence type="ECO:0000313" key="7">
    <source>
        <dbReference type="Proteomes" id="UP000030661"/>
    </source>
</evidence>
<dbReference type="InterPro" id="IPR013149">
    <property type="entry name" value="ADH-like_C"/>
</dbReference>
<gene>
    <name evidence="6" type="ORF">U27_06903</name>
</gene>
<dbReference type="AlphaFoldDB" id="A0A081C5R2"/>
<dbReference type="Pfam" id="PF00107">
    <property type="entry name" value="ADH_zinc_N"/>
    <property type="match status" value="1"/>
</dbReference>
<comment type="similarity">
    <text evidence="4">Belongs to the zinc-containing alcohol dehydrogenase family.</text>
</comment>
<dbReference type="PROSITE" id="PS00059">
    <property type="entry name" value="ADH_ZINC"/>
    <property type="match status" value="1"/>
</dbReference>
<dbReference type="SUPFAM" id="SSF50129">
    <property type="entry name" value="GroES-like"/>
    <property type="match status" value="1"/>
</dbReference>
<dbReference type="InterPro" id="IPR011032">
    <property type="entry name" value="GroES-like_sf"/>
</dbReference>
<keyword evidence="1 4" id="KW-0479">Metal-binding</keyword>
<keyword evidence="7" id="KW-1185">Reference proteome</keyword>
<evidence type="ECO:0000259" key="5">
    <source>
        <dbReference type="SMART" id="SM00829"/>
    </source>
</evidence>
<evidence type="ECO:0000313" key="6">
    <source>
        <dbReference type="EMBL" id="GAK59917.1"/>
    </source>
</evidence>
<dbReference type="HOGENOM" id="CLU_026673_11_0_0"/>
<evidence type="ECO:0000256" key="3">
    <source>
        <dbReference type="ARBA" id="ARBA00023002"/>
    </source>
</evidence>
<dbReference type="InterPro" id="IPR020843">
    <property type="entry name" value="ER"/>
</dbReference>
<proteinExistence type="inferred from homology"/>
<evidence type="ECO:0000256" key="2">
    <source>
        <dbReference type="ARBA" id="ARBA00022833"/>
    </source>
</evidence>
<dbReference type="InterPro" id="IPR036291">
    <property type="entry name" value="NAD(P)-bd_dom_sf"/>
</dbReference>
<sequence>MKALVKYQKGEGNMEIRDLPEPIAGPGQIKIEVKAAGICGSDLHIYHDDIAIPLNPPVVTGHEFSGVIADLGEGVTGWKIGDRVVSETAYSYCGICEPCTEGFYNLCNHRRTLGYWFNGIFTNYTVVPAARVHHLPDNVDFIGGALMEPLACVTHAVLELTHITAGDTVLITGPGSIGLLALQVAKAQGAIVIMTGTDQDLNRLDTAKKFGADYCLNVMRENMLERIETLTQGKGADVVLECSGNQKAANDALLAVKKRGQFTQIGLYGKPITIDFERICFKEIKVTGSLGSRRMSWKKALQLTAQGKVQLQPLVSDILPITEWKKAFTMFEEKQGLKLVLTPIES</sequence>
<keyword evidence="2 4" id="KW-0862">Zinc</keyword>
<dbReference type="Gene3D" id="3.40.50.720">
    <property type="entry name" value="NAD(P)-binding Rossmann-like Domain"/>
    <property type="match status" value="1"/>
</dbReference>
<dbReference type="PANTHER" id="PTHR43401">
    <property type="entry name" value="L-THREONINE 3-DEHYDROGENASE"/>
    <property type="match status" value="1"/>
</dbReference>
<dbReference type="EMBL" id="DF820471">
    <property type="protein sequence ID" value="GAK59917.1"/>
    <property type="molecule type" value="Genomic_DNA"/>
</dbReference>
<dbReference type="InterPro" id="IPR002328">
    <property type="entry name" value="ADH_Zn_CS"/>
</dbReference>
<protein>
    <submittedName>
        <fullName evidence="6">Alcohol dehydrogenase GroES domain protein</fullName>
    </submittedName>
</protein>
<dbReference type="STRING" id="1499967.U27_06903"/>
<accession>A0A081C5R2</accession>
<comment type="cofactor">
    <cofactor evidence="4">
        <name>Zn(2+)</name>
        <dbReference type="ChEBI" id="CHEBI:29105"/>
    </cofactor>
</comment>
<dbReference type="GO" id="GO:0016491">
    <property type="term" value="F:oxidoreductase activity"/>
    <property type="evidence" value="ECO:0007669"/>
    <property type="project" value="UniProtKB-KW"/>
</dbReference>
<evidence type="ECO:0000256" key="4">
    <source>
        <dbReference type="RuleBase" id="RU361277"/>
    </source>
</evidence>
<dbReference type="PANTHER" id="PTHR43401:SF2">
    <property type="entry name" value="L-THREONINE 3-DEHYDROGENASE"/>
    <property type="match status" value="1"/>
</dbReference>
<dbReference type="InterPro" id="IPR013154">
    <property type="entry name" value="ADH-like_N"/>
</dbReference>
<keyword evidence="3" id="KW-0560">Oxidoreductase</keyword>
<organism evidence="6">
    <name type="scientific">Vecturithrix granuli</name>
    <dbReference type="NCBI Taxonomy" id="1499967"/>
    <lineage>
        <taxon>Bacteria</taxon>
        <taxon>Candidatus Moduliflexota</taxon>
        <taxon>Candidatus Vecturitrichia</taxon>
        <taxon>Candidatus Vecturitrichales</taxon>
        <taxon>Candidatus Vecturitrichaceae</taxon>
        <taxon>Candidatus Vecturithrix</taxon>
    </lineage>
</organism>
<reference evidence="6" key="1">
    <citation type="journal article" date="2015" name="PeerJ">
        <title>First genomic representation of candidate bacterial phylum KSB3 points to enhanced environmental sensing as a trigger of wastewater bulking.</title>
        <authorList>
            <person name="Sekiguchi Y."/>
            <person name="Ohashi A."/>
            <person name="Parks D.H."/>
            <person name="Yamauchi T."/>
            <person name="Tyson G.W."/>
            <person name="Hugenholtz P."/>
        </authorList>
    </citation>
    <scope>NUCLEOTIDE SEQUENCE [LARGE SCALE GENOMIC DNA]</scope>
</reference>
<dbReference type="Gene3D" id="3.90.180.10">
    <property type="entry name" value="Medium-chain alcohol dehydrogenases, catalytic domain"/>
    <property type="match status" value="1"/>
</dbReference>
<dbReference type="CDD" id="cd08258">
    <property type="entry name" value="Zn_ADH4"/>
    <property type="match status" value="1"/>
</dbReference>
<dbReference type="SUPFAM" id="SSF51735">
    <property type="entry name" value="NAD(P)-binding Rossmann-fold domains"/>
    <property type="match status" value="1"/>
</dbReference>
<dbReference type="eggNOG" id="COG1063">
    <property type="taxonomic scope" value="Bacteria"/>
</dbReference>
<dbReference type="GO" id="GO:0008270">
    <property type="term" value="F:zinc ion binding"/>
    <property type="evidence" value="ECO:0007669"/>
    <property type="project" value="InterPro"/>
</dbReference>
<name>A0A081C5R2_VECG1</name>
<dbReference type="Proteomes" id="UP000030661">
    <property type="component" value="Unassembled WGS sequence"/>
</dbReference>